<feature type="region of interest" description="Disordered" evidence="1">
    <location>
        <begin position="286"/>
        <end position="342"/>
    </location>
</feature>
<dbReference type="PANTHER" id="PTHR33067:SF15">
    <property type="entry name" value="RNA-DIRECTED DNA POLYMERASE"/>
    <property type="match status" value="1"/>
</dbReference>
<evidence type="ECO:0008006" key="4">
    <source>
        <dbReference type="Google" id="ProtNLM"/>
    </source>
</evidence>
<sequence length="579" mass="64978">MTRRTEGLSPEASFDPEIESTCKRQNAQKNKAKRPGIVDMENQNNENNGNHGDGEDIVNNQNLTIRNLATPNLDHQPLCIQYPTLNAPLELRSGLQPVDRVMLDAASGGALIDKTPLDAWRLIDIMASNSHQFGTRQDVVVKKEHYTDNCPSLLQGRVAEANALRFPNSAQRRYDPYSNTYNPGWKNHPNMSYGNRNNQMFSSQPEPSQTLNSTMESMMQKLVDGQLKLEQEKLKFEQETRVGMQDLRTQVGQLATSISKLESQLSNKLPSQSRTPNESANAVILRSGKALGGSRTKEGEPKVDEERETEVKDDQIINKETPQLQKDASPMDEKVNSPLNSSLSPNVSLPFFPSRLAKQQKEDNDKDIWETFRKVEVNIPLIDAIKQVPRYAKFLKELCTNKRGLKGIESVSLSENDSAILQRKLPVKCKDKGSFSIPCSIGGKKFERALCDLGASINVMPYSVFVSLNIGTLNESSVVIKLADRSSVYPEGLVEDVLVQIENLIFPADFYVLKMEENELDLKPIPILLGRPFLRTARTKIDVFKGILTMEFDGNAVRFHIFEAMPTQVKIMRSSPLMQ</sequence>
<name>A0A484LEC0_9ASTE</name>
<dbReference type="PANTHER" id="PTHR33067">
    <property type="entry name" value="RNA-DIRECTED DNA POLYMERASE-RELATED"/>
    <property type="match status" value="1"/>
</dbReference>
<dbReference type="EMBL" id="OOIL02001371">
    <property type="protein sequence ID" value="VFQ74772.1"/>
    <property type="molecule type" value="Genomic_DNA"/>
</dbReference>
<feature type="compositionally biased region" description="Low complexity" evidence="1">
    <location>
        <begin position="39"/>
        <end position="50"/>
    </location>
</feature>
<gene>
    <name evidence="2" type="ORF">CCAM_LOCUS16548</name>
</gene>
<feature type="compositionally biased region" description="Basic and acidic residues" evidence="1">
    <location>
        <begin position="295"/>
        <end position="317"/>
    </location>
</feature>
<dbReference type="AlphaFoldDB" id="A0A484LEC0"/>
<dbReference type="Proteomes" id="UP000595140">
    <property type="component" value="Unassembled WGS sequence"/>
</dbReference>
<dbReference type="CDD" id="cd00303">
    <property type="entry name" value="retropepsin_like"/>
    <property type="match status" value="1"/>
</dbReference>
<evidence type="ECO:0000313" key="3">
    <source>
        <dbReference type="Proteomes" id="UP000595140"/>
    </source>
</evidence>
<dbReference type="InterPro" id="IPR021109">
    <property type="entry name" value="Peptidase_aspartic_dom_sf"/>
</dbReference>
<dbReference type="Gene3D" id="2.40.70.10">
    <property type="entry name" value="Acid Proteases"/>
    <property type="match status" value="1"/>
</dbReference>
<evidence type="ECO:0000256" key="1">
    <source>
        <dbReference type="SAM" id="MobiDB-lite"/>
    </source>
</evidence>
<evidence type="ECO:0000313" key="2">
    <source>
        <dbReference type="EMBL" id="VFQ74772.1"/>
    </source>
</evidence>
<accession>A0A484LEC0</accession>
<protein>
    <recommendedName>
        <fullName evidence="4">Retropepsins domain-containing protein</fullName>
    </recommendedName>
</protein>
<proteinExistence type="predicted"/>
<keyword evidence="3" id="KW-1185">Reference proteome</keyword>
<reference evidence="2 3" key="1">
    <citation type="submission" date="2018-04" db="EMBL/GenBank/DDBJ databases">
        <authorList>
            <person name="Vogel A."/>
        </authorList>
    </citation>
    <scope>NUCLEOTIDE SEQUENCE [LARGE SCALE GENOMIC DNA]</scope>
</reference>
<dbReference type="OrthoDB" id="1306151at2759"/>
<organism evidence="2 3">
    <name type="scientific">Cuscuta campestris</name>
    <dbReference type="NCBI Taxonomy" id="132261"/>
    <lineage>
        <taxon>Eukaryota</taxon>
        <taxon>Viridiplantae</taxon>
        <taxon>Streptophyta</taxon>
        <taxon>Embryophyta</taxon>
        <taxon>Tracheophyta</taxon>
        <taxon>Spermatophyta</taxon>
        <taxon>Magnoliopsida</taxon>
        <taxon>eudicotyledons</taxon>
        <taxon>Gunneridae</taxon>
        <taxon>Pentapetalae</taxon>
        <taxon>asterids</taxon>
        <taxon>lamiids</taxon>
        <taxon>Solanales</taxon>
        <taxon>Convolvulaceae</taxon>
        <taxon>Cuscuteae</taxon>
        <taxon>Cuscuta</taxon>
        <taxon>Cuscuta subgen. Grammica</taxon>
        <taxon>Cuscuta sect. Cleistogrammica</taxon>
    </lineage>
</organism>
<feature type="region of interest" description="Disordered" evidence="1">
    <location>
        <begin position="1"/>
        <end position="58"/>
    </location>
</feature>